<accession>A0A7I9VS18</accession>
<name>A0A7I9VS18_9BACT</name>
<dbReference type="InterPro" id="IPR013126">
    <property type="entry name" value="Hsp_70_fam"/>
</dbReference>
<keyword evidence="4" id="KW-1185">Reference proteome</keyword>
<dbReference type="Proteomes" id="UP000503640">
    <property type="component" value="Unassembled WGS sequence"/>
</dbReference>
<comment type="caution">
    <text evidence="3">The sequence shown here is derived from an EMBL/GenBank/DDBJ whole genome shotgun (WGS) entry which is preliminary data.</text>
</comment>
<evidence type="ECO:0000256" key="2">
    <source>
        <dbReference type="ARBA" id="ARBA00022840"/>
    </source>
</evidence>
<evidence type="ECO:0000256" key="1">
    <source>
        <dbReference type="ARBA" id="ARBA00022741"/>
    </source>
</evidence>
<reference evidence="4" key="1">
    <citation type="journal article" date="2020" name="Appl. Environ. Microbiol.">
        <title>Diazotrophic Anaeromyxobacter Isolates from Soils.</title>
        <authorList>
            <person name="Masuda Y."/>
            <person name="Yamanaka H."/>
            <person name="Xu Z.X."/>
            <person name="Shiratori Y."/>
            <person name="Aono T."/>
            <person name="Amachi S."/>
            <person name="Senoo K."/>
            <person name="Itoh H."/>
        </authorList>
    </citation>
    <scope>NUCLEOTIDE SEQUENCE [LARGE SCALE GENOMIC DNA]</scope>
    <source>
        <strain evidence="4">R267</strain>
    </source>
</reference>
<dbReference type="SUPFAM" id="SSF53067">
    <property type="entry name" value="Actin-like ATPase domain"/>
    <property type="match status" value="2"/>
</dbReference>
<dbReference type="EMBL" id="BJTG01000012">
    <property type="protein sequence ID" value="GEJ59234.1"/>
    <property type="molecule type" value="Genomic_DNA"/>
</dbReference>
<dbReference type="InterPro" id="IPR043129">
    <property type="entry name" value="ATPase_NBD"/>
</dbReference>
<dbReference type="AlphaFoldDB" id="A0A7I9VS18"/>
<dbReference type="GO" id="GO:0140662">
    <property type="term" value="F:ATP-dependent protein folding chaperone"/>
    <property type="evidence" value="ECO:0007669"/>
    <property type="project" value="InterPro"/>
</dbReference>
<keyword evidence="2" id="KW-0067">ATP-binding</keyword>
<dbReference type="PANTHER" id="PTHR19375">
    <property type="entry name" value="HEAT SHOCK PROTEIN 70KDA"/>
    <property type="match status" value="1"/>
</dbReference>
<evidence type="ECO:0000313" key="4">
    <source>
        <dbReference type="Proteomes" id="UP000503640"/>
    </source>
</evidence>
<evidence type="ECO:0000313" key="3">
    <source>
        <dbReference type="EMBL" id="GEJ59234.1"/>
    </source>
</evidence>
<protein>
    <submittedName>
        <fullName evidence="3">Hsp70 family protein</fullName>
    </submittedName>
</protein>
<dbReference type="Pfam" id="PF00012">
    <property type="entry name" value="HSP70"/>
    <property type="match status" value="2"/>
</dbReference>
<dbReference type="Gene3D" id="3.90.640.10">
    <property type="entry name" value="Actin, Chain A, domain 4"/>
    <property type="match status" value="2"/>
</dbReference>
<dbReference type="Gene3D" id="3.30.420.40">
    <property type="match status" value="3"/>
</dbReference>
<gene>
    <name evidence="3" type="ORF">AMYX_39750</name>
</gene>
<proteinExistence type="predicted"/>
<keyword evidence="1" id="KW-0547">Nucleotide-binding</keyword>
<dbReference type="GO" id="GO:0005524">
    <property type="term" value="F:ATP binding"/>
    <property type="evidence" value="ECO:0007669"/>
    <property type="project" value="UniProtKB-KW"/>
</dbReference>
<sequence>MSDLPTLYAIDFGTSNSLLAAANARRVFDPVPLDPSAPDPTILRSILCFPDAGGAFVGSDALRQFIEHGAEARLLRSIKHYLGSRSFRGTVIRGRQLTAEQLVGSLLRNMRQRADAFFGTEVRRALLGRPVHFDGGDDAFAEGRLRKAAELAGFEEVHFLPEPIAAARAFGAAADRDEVALIGDFGGGTSDFTVLRVGPRALERADVLAVGGVAVAGDALDASLMRTRVSKHFGAEVQYRAPFGSNVLRMPHGVMQHLCSPAHLSMLQRRDIASFLADVRRWSVSDEDRRRLDQLTTLVDDTQGFQLFEAIERAKRELSSAPRAEIAFSYPGIEVREPVTRPGFEDASRREVDAIARCLEDTVRSAGVAPGDIGVVCCTGGTAKVPRIAAEVRRLLPAARLEQFKGFHSVVEGLAREAQAVERGGAAP</sequence>
<dbReference type="RefSeq" id="WP_176068530.1">
    <property type="nucleotide sequence ID" value="NZ_BJTG01000012.1"/>
</dbReference>
<organism evidence="3 4">
    <name type="scientific">Anaeromyxobacter diazotrophicus</name>
    <dbReference type="NCBI Taxonomy" id="2590199"/>
    <lineage>
        <taxon>Bacteria</taxon>
        <taxon>Pseudomonadati</taxon>
        <taxon>Myxococcota</taxon>
        <taxon>Myxococcia</taxon>
        <taxon>Myxococcales</taxon>
        <taxon>Cystobacterineae</taxon>
        <taxon>Anaeromyxobacteraceae</taxon>
        <taxon>Anaeromyxobacter</taxon>
    </lineage>
</organism>